<dbReference type="EMBL" id="BDGG01000001">
    <property type="protein sequence ID" value="GAU90873.1"/>
    <property type="molecule type" value="Genomic_DNA"/>
</dbReference>
<dbReference type="Proteomes" id="UP000186922">
    <property type="component" value="Unassembled WGS sequence"/>
</dbReference>
<organism evidence="2 3">
    <name type="scientific">Ramazzottius varieornatus</name>
    <name type="common">Water bear</name>
    <name type="synonym">Tardigrade</name>
    <dbReference type="NCBI Taxonomy" id="947166"/>
    <lineage>
        <taxon>Eukaryota</taxon>
        <taxon>Metazoa</taxon>
        <taxon>Ecdysozoa</taxon>
        <taxon>Tardigrada</taxon>
        <taxon>Eutardigrada</taxon>
        <taxon>Parachela</taxon>
        <taxon>Hypsibioidea</taxon>
        <taxon>Ramazzottiidae</taxon>
        <taxon>Ramazzottius</taxon>
    </lineage>
</organism>
<feature type="compositionally biased region" description="Basic and acidic residues" evidence="1">
    <location>
        <begin position="117"/>
        <end position="131"/>
    </location>
</feature>
<sequence length="131" mass="14754">MEVSASPTKHQSDELMQWKELIMDMDYHCGGAFYSKPLKSETKELRHTPTVTTLPTDFLHSSAEPEPAFVPMKDVSTTDSLFSHLNSQNMERLGQLLKEKSKKTEVAASSTGRGVKRRSDMLDLSDDARSY</sequence>
<name>A0A1D1UWR6_RAMVA</name>
<dbReference type="AlphaFoldDB" id="A0A1D1UWR6"/>
<keyword evidence="3" id="KW-1185">Reference proteome</keyword>
<comment type="caution">
    <text evidence="2">The sequence shown here is derived from an EMBL/GenBank/DDBJ whole genome shotgun (WGS) entry which is preliminary data.</text>
</comment>
<gene>
    <name evidence="2" type="primary">RvY_03232-1</name>
    <name evidence="2" type="synonym">RvY_03232.1</name>
    <name evidence="2" type="ORF">RvY_03232</name>
</gene>
<protein>
    <submittedName>
        <fullName evidence="2">Uncharacterized protein</fullName>
    </submittedName>
</protein>
<evidence type="ECO:0000313" key="3">
    <source>
        <dbReference type="Proteomes" id="UP000186922"/>
    </source>
</evidence>
<evidence type="ECO:0000313" key="2">
    <source>
        <dbReference type="EMBL" id="GAU90873.1"/>
    </source>
</evidence>
<proteinExistence type="predicted"/>
<accession>A0A1D1UWR6</accession>
<reference evidence="2 3" key="1">
    <citation type="journal article" date="2016" name="Nat. Commun.">
        <title>Extremotolerant tardigrade genome and improved radiotolerance of human cultured cells by tardigrade-unique protein.</title>
        <authorList>
            <person name="Hashimoto T."/>
            <person name="Horikawa D.D."/>
            <person name="Saito Y."/>
            <person name="Kuwahara H."/>
            <person name="Kozuka-Hata H."/>
            <person name="Shin-I T."/>
            <person name="Minakuchi Y."/>
            <person name="Ohishi K."/>
            <person name="Motoyama A."/>
            <person name="Aizu T."/>
            <person name="Enomoto A."/>
            <person name="Kondo K."/>
            <person name="Tanaka S."/>
            <person name="Hara Y."/>
            <person name="Koshikawa S."/>
            <person name="Sagara H."/>
            <person name="Miura T."/>
            <person name="Yokobori S."/>
            <person name="Miyagawa K."/>
            <person name="Suzuki Y."/>
            <person name="Kubo T."/>
            <person name="Oyama M."/>
            <person name="Kohara Y."/>
            <person name="Fujiyama A."/>
            <person name="Arakawa K."/>
            <person name="Katayama T."/>
            <person name="Toyoda A."/>
            <person name="Kunieda T."/>
        </authorList>
    </citation>
    <scope>NUCLEOTIDE SEQUENCE [LARGE SCALE GENOMIC DNA]</scope>
    <source>
        <strain evidence="2 3">YOKOZUNA-1</strain>
    </source>
</reference>
<evidence type="ECO:0000256" key="1">
    <source>
        <dbReference type="SAM" id="MobiDB-lite"/>
    </source>
</evidence>
<feature type="region of interest" description="Disordered" evidence="1">
    <location>
        <begin position="100"/>
        <end position="131"/>
    </location>
</feature>